<dbReference type="CDD" id="cd11318">
    <property type="entry name" value="AmyAc_bac_fung_AmyA"/>
    <property type="match status" value="1"/>
</dbReference>
<proteinExistence type="inferred from homology"/>
<dbReference type="SUPFAM" id="SSF51445">
    <property type="entry name" value="(Trans)glycosidases"/>
    <property type="match status" value="1"/>
</dbReference>
<evidence type="ECO:0000256" key="2">
    <source>
        <dbReference type="ARBA" id="ARBA00008061"/>
    </source>
</evidence>
<dbReference type="Proteomes" id="UP000712157">
    <property type="component" value="Unassembled WGS sequence"/>
</dbReference>
<dbReference type="InterPro" id="IPR013776">
    <property type="entry name" value="A-amylase_thermo"/>
</dbReference>
<evidence type="ECO:0000256" key="6">
    <source>
        <dbReference type="ARBA" id="ARBA00023295"/>
    </source>
</evidence>
<dbReference type="Pfam" id="PF00128">
    <property type="entry name" value="Alpha-amylase"/>
    <property type="match status" value="1"/>
</dbReference>
<dbReference type="SMART" id="SM00642">
    <property type="entry name" value="Aamy"/>
    <property type="match status" value="1"/>
</dbReference>
<protein>
    <submittedName>
        <fullName evidence="11">Alpha-amylase</fullName>
        <ecNumber evidence="11">3.2.1.1</ecNumber>
    </submittedName>
</protein>
<feature type="binding site" evidence="8">
    <location>
        <position position="240"/>
    </location>
    <ligand>
        <name>Ca(2+)</name>
        <dbReference type="ChEBI" id="CHEBI:29108"/>
        <label>1</label>
    </ligand>
</feature>
<dbReference type="AlphaFoldDB" id="A0A949K5A2"/>
<accession>A0A949K5A2</accession>
<dbReference type="InterPro" id="IPR017853">
    <property type="entry name" value="GH"/>
</dbReference>
<feature type="binding site" evidence="8">
    <location>
        <position position="207"/>
    </location>
    <ligand>
        <name>Ca(2+)</name>
        <dbReference type="ChEBI" id="CHEBI:29108"/>
        <label>2</label>
    </ligand>
</feature>
<reference evidence="11" key="1">
    <citation type="submission" date="2021-06" db="EMBL/GenBank/DDBJ databases">
        <title>Description of novel taxa of the family Lachnospiraceae.</title>
        <authorList>
            <person name="Chaplin A.V."/>
            <person name="Sokolova S.R."/>
            <person name="Pikina A.P."/>
            <person name="Korzhanova M."/>
            <person name="Belova V."/>
            <person name="Korostin D."/>
            <person name="Efimov B.A."/>
        </authorList>
    </citation>
    <scope>NUCLEOTIDE SEQUENCE</scope>
    <source>
        <strain evidence="11">ASD5720</strain>
    </source>
</reference>
<evidence type="ECO:0000313" key="12">
    <source>
        <dbReference type="Proteomes" id="UP000712157"/>
    </source>
</evidence>
<keyword evidence="8" id="KW-0106">Calcium</keyword>
<gene>
    <name evidence="11" type="ORF">KTH89_05370</name>
</gene>
<name>A0A949K5A2_9FIRM</name>
<evidence type="ECO:0000313" key="11">
    <source>
        <dbReference type="EMBL" id="MBU9735958.1"/>
    </source>
</evidence>
<keyword evidence="5" id="KW-0119">Carbohydrate metabolism</keyword>
<dbReference type="Pfam" id="PF09154">
    <property type="entry name" value="Alpha-amy_C_pro"/>
    <property type="match status" value="1"/>
</dbReference>
<feature type="binding site" evidence="8">
    <location>
        <position position="199"/>
    </location>
    <ligand>
        <name>Ca(2+)</name>
        <dbReference type="ChEBI" id="CHEBI:29108"/>
        <label>1</label>
    </ligand>
</feature>
<dbReference type="GO" id="GO:0005509">
    <property type="term" value="F:calcium ion binding"/>
    <property type="evidence" value="ECO:0007669"/>
    <property type="project" value="InterPro"/>
</dbReference>
<dbReference type="SUPFAM" id="SSF51011">
    <property type="entry name" value="Glycosyl hydrolase domain"/>
    <property type="match status" value="1"/>
</dbReference>
<evidence type="ECO:0000259" key="10">
    <source>
        <dbReference type="SMART" id="SM00642"/>
    </source>
</evidence>
<evidence type="ECO:0000256" key="1">
    <source>
        <dbReference type="ARBA" id="ARBA00001913"/>
    </source>
</evidence>
<dbReference type="GO" id="GO:0005975">
    <property type="term" value="P:carbohydrate metabolic process"/>
    <property type="evidence" value="ECO:0007669"/>
    <property type="project" value="InterPro"/>
</dbReference>
<feature type="binding site" evidence="8">
    <location>
        <position position="205"/>
    </location>
    <ligand>
        <name>Ca(2+)</name>
        <dbReference type="ChEBI" id="CHEBI:29108"/>
        <label>1</label>
    </ligand>
</feature>
<organism evidence="11 12">
    <name type="scientific">Diplocloster agilis</name>
    <dbReference type="NCBI Taxonomy" id="2850323"/>
    <lineage>
        <taxon>Bacteria</taxon>
        <taxon>Bacillati</taxon>
        <taxon>Bacillota</taxon>
        <taxon>Clostridia</taxon>
        <taxon>Lachnospirales</taxon>
        <taxon>Lachnospiraceae</taxon>
        <taxon>Diplocloster</taxon>
    </lineage>
</organism>
<dbReference type="GO" id="GO:0004556">
    <property type="term" value="F:alpha-amylase activity"/>
    <property type="evidence" value="ECO:0007669"/>
    <property type="project" value="UniProtKB-EC"/>
</dbReference>
<evidence type="ECO:0000256" key="8">
    <source>
        <dbReference type="PIRSR" id="PIRSR001021-2"/>
    </source>
</evidence>
<evidence type="ECO:0000256" key="4">
    <source>
        <dbReference type="ARBA" id="ARBA00022801"/>
    </source>
</evidence>
<evidence type="ECO:0000256" key="3">
    <source>
        <dbReference type="ARBA" id="ARBA00022723"/>
    </source>
</evidence>
<dbReference type="Gene3D" id="2.60.40.1180">
    <property type="entry name" value="Golgi alpha-mannosidase II"/>
    <property type="match status" value="1"/>
</dbReference>
<evidence type="ECO:0000256" key="5">
    <source>
        <dbReference type="ARBA" id="ARBA00023277"/>
    </source>
</evidence>
<dbReference type="NCBIfam" id="NF006969">
    <property type="entry name" value="PRK09441.1-2"/>
    <property type="match status" value="1"/>
</dbReference>
<sequence length="487" mass="55236">MEEKMSQNGTMLQLFEWYLPADGSHYRRIQAEAAELGKAGITAVWLPPAYKGAAGTADVGYAVYDLYDLGEFDQKGGIPTKYGTRQEYLEAIKSLQAQGIQVYADIVLNHHIGADGTEDVKVWEVNDKNRNEVTSQEETIRAWTLFQYPGRAGKYSDFIWNHNHFDGIDWDEQSRRNRIFQFAGKHWEGEVDAENGNYDYLMGADVDFDNPEVLKELYRWGKWYLDTTGVDGLRLDAVKHINADFYQHWLPMLREYTGKELFAAGEYWSPEVARLEQYLDRVDGNMSLFDVPLHFHLYQASIQGEQYDLRGLFPGTLAGENPCRAVTFVDNHDTQPGQALQSFVQAWFKPMAYALILLREAGYPCVFYGDYYGIPHDGIAAAEGLTLLLKARSEFAYGRQHDYIDDPRVIGWTREGDREHEGSGIAVLLSNGAGGSKRMYVGAGFKGKVFRDFLGKCEDKVMIQEDGTGVFFTADRSVSVWYASGEE</sequence>
<keyword evidence="12" id="KW-1185">Reference proteome</keyword>
<keyword evidence="4 11" id="KW-0378">Hydrolase</keyword>
<dbReference type="PANTHER" id="PTHR43447">
    <property type="entry name" value="ALPHA-AMYLASE"/>
    <property type="match status" value="1"/>
</dbReference>
<dbReference type="PRINTS" id="PR00110">
    <property type="entry name" value="ALPHAAMYLASE"/>
</dbReference>
<dbReference type="InterPro" id="IPR013780">
    <property type="entry name" value="Glyco_hydro_b"/>
</dbReference>
<feature type="active site" description="Nucleophile" evidence="7">
    <location>
        <position position="236"/>
    </location>
</feature>
<dbReference type="EMBL" id="JAHQCW010000006">
    <property type="protein sequence ID" value="MBU9735958.1"/>
    <property type="molecule type" value="Genomic_DNA"/>
</dbReference>
<comment type="cofactor">
    <cofactor evidence="1">
        <name>Ca(2+)</name>
        <dbReference type="ChEBI" id="CHEBI:29108"/>
    </cofactor>
</comment>
<dbReference type="InterPro" id="IPR006047">
    <property type="entry name" value="GH13_cat_dom"/>
</dbReference>
<dbReference type="InterPro" id="IPR006046">
    <property type="entry name" value="Alpha_amylase"/>
</dbReference>
<keyword evidence="6 11" id="KW-0326">Glycosidase</keyword>
<evidence type="ECO:0000256" key="9">
    <source>
        <dbReference type="RuleBase" id="RU003615"/>
    </source>
</evidence>
<dbReference type="PIRSF" id="PIRSF001021">
    <property type="entry name" value="Alph-amls_thrmst"/>
    <property type="match status" value="1"/>
</dbReference>
<dbReference type="Gene3D" id="2.40.30.140">
    <property type="match status" value="1"/>
</dbReference>
<dbReference type="NCBIfam" id="NF006968">
    <property type="entry name" value="PRK09441.1-1"/>
    <property type="match status" value="1"/>
</dbReference>
<dbReference type="EC" id="3.2.1.1" evidence="11"/>
<dbReference type="Gene3D" id="3.20.20.80">
    <property type="entry name" value="Glycosidases"/>
    <property type="match status" value="1"/>
</dbReference>
<keyword evidence="3 8" id="KW-0479">Metal-binding</keyword>
<comment type="caution">
    <text evidence="11">The sequence shown here is derived from an EMBL/GenBank/DDBJ whole genome shotgun (WGS) entry which is preliminary data.</text>
</comment>
<evidence type="ECO:0000256" key="7">
    <source>
        <dbReference type="PIRSR" id="PIRSR001021-1"/>
    </source>
</evidence>
<feature type="active site" description="Proton donor" evidence="7">
    <location>
        <position position="266"/>
    </location>
</feature>
<comment type="similarity">
    <text evidence="2 9">Belongs to the glycosyl hydrolase 13 family.</text>
</comment>
<feature type="binding site" evidence="8">
    <location>
        <position position="166"/>
    </location>
    <ligand>
        <name>Ca(2+)</name>
        <dbReference type="ChEBI" id="CHEBI:29108"/>
        <label>2</label>
    </ligand>
</feature>
<feature type="binding site" evidence="8">
    <location>
        <position position="109"/>
    </location>
    <ligand>
        <name>Ca(2+)</name>
        <dbReference type="ChEBI" id="CHEBI:29108"/>
        <label>1</label>
    </ligand>
</feature>
<feature type="domain" description="Glycosyl hydrolase family 13 catalytic" evidence="10">
    <location>
        <begin position="9"/>
        <end position="396"/>
    </location>
</feature>
<dbReference type="InterPro" id="IPR015237">
    <property type="entry name" value="Alpha-amylase_C_pro"/>
</dbReference>